<dbReference type="RefSeq" id="WP_123845612.1">
    <property type="nucleotide sequence ID" value="NZ_RPDH01000001.1"/>
</dbReference>
<dbReference type="Pfam" id="PF00072">
    <property type="entry name" value="Response_reg"/>
    <property type="match status" value="1"/>
</dbReference>
<dbReference type="SMART" id="SM00448">
    <property type="entry name" value="REC"/>
    <property type="match status" value="1"/>
</dbReference>
<dbReference type="OrthoDB" id="663690at2"/>
<feature type="domain" description="Response regulatory" evidence="2">
    <location>
        <begin position="10"/>
        <end position="132"/>
    </location>
</feature>
<organism evidence="3 4">
    <name type="scientific">Chitinophaga lutea</name>
    <dbReference type="NCBI Taxonomy" id="2488634"/>
    <lineage>
        <taxon>Bacteria</taxon>
        <taxon>Pseudomonadati</taxon>
        <taxon>Bacteroidota</taxon>
        <taxon>Chitinophagia</taxon>
        <taxon>Chitinophagales</taxon>
        <taxon>Chitinophagaceae</taxon>
        <taxon>Chitinophaga</taxon>
    </lineage>
</organism>
<dbReference type="PROSITE" id="PS50110">
    <property type="entry name" value="RESPONSE_REGULATORY"/>
    <property type="match status" value="1"/>
</dbReference>
<evidence type="ECO:0000256" key="1">
    <source>
        <dbReference type="PROSITE-ProRule" id="PRU00169"/>
    </source>
</evidence>
<proteinExistence type="predicted"/>
<sequence>MQFLGHALRSVLLAEDDQDDQEMLAYAFREIAPQVAVISVPNGKKFMSYLESIGEGELPALIILDYNLPEVTGAEILNLLKSDRRYAHIPKIIWSTSASPVYRAICKTLGARDYIVKPSDMATYLSTARHMLTFIEEPMR</sequence>
<gene>
    <name evidence="3" type="ORF">EGT74_06055</name>
</gene>
<dbReference type="Proteomes" id="UP000278351">
    <property type="component" value="Unassembled WGS sequence"/>
</dbReference>
<evidence type="ECO:0000259" key="2">
    <source>
        <dbReference type="PROSITE" id="PS50110"/>
    </source>
</evidence>
<accession>A0A3N4PYY2</accession>
<evidence type="ECO:0000313" key="4">
    <source>
        <dbReference type="Proteomes" id="UP000278351"/>
    </source>
</evidence>
<dbReference type="AlphaFoldDB" id="A0A3N4PYY2"/>
<dbReference type="GO" id="GO:0000160">
    <property type="term" value="P:phosphorelay signal transduction system"/>
    <property type="evidence" value="ECO:0007669"/>
    <property type="project" value="InterPro"/>
</dbReference>
<dbReference type="SUPFAM" id="SSF52172">
    <property type="entry name" value="CheY-like"/>
    <property type="match status" value="1"/>
</dbReference>
<dbReference type="EMBL" id="RPDH01000001">
    <property type="protein sequence ID" value="RPE13096.1"/>
    <property type="molecule type" value="Genomic_DNA"/>
</dbReference>
<feature type="modified residue" description="4-aspartylphosphate" evidence="1">
    <location>
        <position position="65"/>
    </location>
</feature>
<dbReference type="PANTHER" id="PTHR44520">
    <property type="entry name" value="RESPONSE REGULATOR RCP1-RELATED"/>
    <property type="match status" value="1"/>
</dbReference>
<keyword evidence="1" id="KW-0597">Phosphoprotein</keyword>
<comment type="caution">
    <text evidence="3">The sequence shown here is derived from an EMBL/GenBank/DDBJ whole genome shotgun (WGS) entry which is preliminary data.</text>
</comment>
<reference evidence="3 4" key="1">
    <citation type="submission" date="2018-11" db="EMBL/GenBank/DDBJ databases">
        <title>Chitinophaga lutea sp.nov., isolate from arsenic contaminated soil.</title>
        <authorList>
            <person name="Zong Y."/>
        </authorList>
    </citation>
    <scope>NUCLEOTIDE SEQUENCE [LARGE SCALE GENOMIC DNA]</scope>
    <source>
        <strain evidence="3 4">ZY74</strain>
    </source>
</reference>
<dbReference type="PANTHER" id="PTHR44520:SF1">
    <property type="entry name" value="TWO-COMPONENT SYSTEM REGULATORY PROTEIN"/>
    <property type="match status" value="1"/>
</dbReference>
<dbReference type="InterPro" id="IPR001789">
    <property type="entry name" value="Sig_transdc_resp-reg_receiver"/>
</dbReference>
<evidence type="ECO:0000313" key="3">
    <source>
        <dbReference type="EMBL" id="RPE13096.1"/>
    </source>
</evidence>
<dbReference type="InterPro" id="IPR052893">
    <property type="entry name" value="TCS_response_regulator"/>
</dbReference>
<dbReference type="Gene3D" id="3.40.50.2300">
    <property type="match status" value="1"/>
</dbReference>
<name>A0A3N4PYY2_9BACT</name>
<keyword evidence="4" id="KW-1185">Reference proteome</keyword>
<dbReference type="InterPro" id="IPR011006">
    <property type="entry name" value="CheY-like_superfamily"/>
</dbReference>
<protein>
    <submittedName>
        <fullName evidence="3">Response regulator</fullName>
    </submittedName>
</protein>